<reference evidence="2" key="2">
    <citation type="submission" date="2021-01" db="EMBL/GenBank/DDBJ databases">
        <authorList>
            <person name="Yu Y."/>
        </authorList>
    </citation>
    <scope>NUCLEOTIDE SEQUENCE</scope>
    <source>
        <strain evidence="2">As-5</strain>
        <strain evidence="3">As-6</strain>
    </source>
</reference>
<feature type="transmembrane region" description="Helical" evidence="1">
    <location>
        <begin position="50"/>
        <end position="72"/>
    </location>
</feature>
<dbReference type="EMBL" id="JAFFTB010000026">
    <property type="protein sequence ID" value="MBM9939446.1"/>
    <property type="molecule type" value="Genomic_DNA"/>
</dbReference>
<evidence type="ECO:0000256" key="1">
    <source>
        <dbReference type="SAM" id="Phobius"/>
    </source>
</evidence>
<reference evidence="4" key="1">
    <citation type="submission" date="2021-01" db="EMBL/GenBank/DDBJ databases">
        <title>Stenotrophomonas maltophilia.</title>
        <authorList>
            <person name="Yu Y."/>
        </authorList>
    </citation>
    <scope>NUCLEOTIDE SEQUENCE [LARGE SCALE GENOMIC DNA]</scope>
    <source>
        <strain evidence="4">As-6</strain>
    </source>
</reference>
<evidence type="ECO:0000313" key="4">
    <source>
        <dbReference type="Proteomes" id="UP000749453"/>
    </source>
</evidence>
<gene>
    <name evidence="2" type="ORF">JJW18_15100</name>
    <name evidence="3" type="ORF">JJW19_14935</name>
</gene>
<feature type="transmembrane region" description="Helical" evidence="1">
    <location>
        <begin position="84"/>
        <end position="106"/>
    </location>
</feature>
<dbReference type="AlphaFoldDB" id="A0AAW4GKS8"/>
<dbReference type="RefSeq" id="WP_205406071.1">
    <property type="nucleotide sequence ID" value="NZ_JAFFTA010000024.1"/>
</dbReference>
<keyword evidence="1" id="KW-0812">Transmembrane</keyword>
<feature type="transmembrane region" description="Helical" evidence="1">
    <location>
        <begin position="115"/>
        <end position="135"/>
    </location>
</feature>
<dbReference type="EMBL" id="JAFFTA010000024">
    <property type="protein sequence ID" value="MBM9914800.1"/>
    <property type="molecule type" value="Genomic_DNA"/>
</dbReference>
<evidence type="ECO:0000313" key="2">
    <source>
        <dbReference type="EMBL" id="MBM9914800.1"/>
    </source>
</evidence>
<comment type="caution">
    <text evidence="2">The sequence shown here is derived from an EMBL/GenBank/DDBJ whole genome shotgun (WGS) entry which is preliminary data.</text>
</comment>
<keyword evidence="1" id="KW-0472">Membrane</keyword>
<evidence type="ECO:0000313" key="5">
    <source>
        <dbReference type="Proteomes" id="UP000784064"/>
    </source>
</evidence>
<proteinExistence type="predicted"/>
<evidence type="ECO:0008006" key="6">
    <source>
        <dbReference type="Google" id="ProtNLM"/>
    </source>
</evidence>
<protein>
    <recommendedName>
        <fullName evidence="6">Transmembrane protein</fullName>
    </recommendedName>
</protein>
<keyword evidence="4" id="KW-1185">Reference proteome</keyword>
<accession>A0AAW4GKS8</accession>
<keyword evidence="1" id="KW-1133">Transmembrane helix</keyword>
<name>A0AAW4GKS8_9GAMM</name>
<sequence>MNGFPWLLVAATGSAIAALLHIGCIAFGAPWYERFGAGRRVVQLAEAGHWWPPLMTTGITAVLLVWALYALAAARHAPMVGSHWVLPGIAALLLLRAAMGFVLAVLRPGYNGKRFWVASSLVCLGLGLAFAFGAAQTWQSL</sequence>
<organism evidence="2 5">
    <name type="scientific">Stenotrophomonas lactitubi</name>
    <dbReference type="NCBI Taxonomy" id="2045214"/>
    <lineage>
        <taxon>Bacteria</taxon>
        <taxon>Pseudomonadati</taxon>
        <taxon>Pseudomonadota</taxon>
        <taxon>Gammaproteobacteria</taxon>
        <taxon>Lysobacterales</taxon>
        <taxon>Lysobacteraceae</taxon>
        <taxon>Stenotrophomonas</taxon>
    </lineage>
</organism>
<feature type="transmembrane region" description="Helical" evidence="1">
    <location>
        <begin position="6"/>
        <end position="29"/>
    </location>
</feature>
<dbReference type="Proteomes" id="UP000784064">
    <property type="component" value="Unassembled WGS sequence"/>
</dbReference>
<dbReference type="Proteomes" id="UP000749453">
    <property type="component" value="Unassembled WGS sequence"/>
</dbReference>
<evidence type="ECO:0000313" key="3">
    <source>
        <dbReference type="EMBL" id="MBM9939446.1"/>
    </source>
</evidence>